<gene>
    <name evidence="2" type="ORF">GCM10011617_26220</name>
</gene>
<proteinExistence type="predicted"/>
<comment type="caution">
    <text evidence="2">The sequence shown here is derived from an EMBL/GenBank/DDBJ whole genome shotgun (WGS) entry which is preliminary data.</text>
</comment>
<name>A0A918RLB6_9SPHN</name>
<reference evidence="2" key="1">
    <citation type="journal article" date="2014" name="Int. J. Syst. Evol. Microbiol.">
        <title>Complete genome sequence of Corynebacterium casei LMG S-19264T (=DSM 44701T), isolated from a smear-ripened cheese.</title>
        <authorList>
            <consortium name="US DOE Joint Genome Institute (JGI-PGF)"/>
            <person name="Walter F."/>
            <person name="Albersmeier A."/>
            <person name="Kalinowski J."/>
            <person name="Ruckert C."/>
        </authorList>
    </citation>
    <scope>NUCLEOTIDE SEQUENCE</scope>
    <source>
        <strain evidence="2">KCTC 32422</strain>
    </source>
</reference>
<keyword evidence="3" id="KW-1185">Reference proteome</keyword>
<reference evidence="2" key="2">
    <citation type="submission" date="2020-09" db="EMBL/GenBank/DDBJ databases">
        <authorList>
            <person name="Sun Q."/>
            <person name="Kim S."/>
        </authorList>
    </citation>
    <scope>NUCLEOTIDE SEQUENCE</scope>
    <source>
        <strain evidence="2">KCTC 32422</strain>
    </source>
</reference>
<dbReference type="Proteomes" id="UP000634139">
    <property type="component" value="Unassembled WGS sequence"/>
</dbReference>
<evidence type="ECO:0000313" key="2">
    <source>
        <dbReference type="EMBL" id="GHA04006.1"/>
    </source>
</evidence>
<keyword evidence="1" id="KW-0732">Signal</keyword>
<dbReference type="EMBL" id="BMZD01000007">
    <property type="protein sequence ID" value="GHA04006.1"/>
    <property type="molecule type" value="Genomic_DNA"/>
</dbReference>
<accession>A0A918RLB6</accession>
<feature type="chain" id="PRO_5037564060" evidence="1">
    <location>
        <begin position="25"/>
        <end position="293"/>
    </location>
</feature>
<protein>
    <submittedName>
        <fullName evidence="2">Uncharacterized protein</fullName>
    </submittedName>
</protein>
<dbReference type="RefSeq" id="WP_189542303.1">
    <property type="nucleotide sequence ID" value="NZ_BMZD01000007.1"/>
</dbReference>
<evidence type="ECO:0000256" key="1">
    <source>
        <dbReference type="SAM" id="SignalP"/>
    </source>
</evidence>
<evidence type="ECO:0000313" key="3">
    <source>
        <dbReference type="Proteomes" id="UP000634139"/>
    </source>
</evidence>
<feature type="signal peptide" evidence="1">
    <location>
        <begin position="1"/>
        <end position="24"/>
    </location>
</feature>
<dbReference type="AlphaFoldDB" id="A0A918RLB6"/>
<organism evidence="2 3">
    <name type="scientific">Novosphingobium arvoryzae</name>
    <dbReference type="NCBI Taxonomy" id="1256514"/>
    <lineage>
        <taxon>Bacteria</taxon>
        <taxon>Pseudomonadati</taxon>
        <taxon>Pseudomonadota</taxon>
        <taxon>Alphaproteobacteria</taxon>
        <taxon>Sphingomonadales</taxon>
        <taxon>Sphingomonadaceae</taxon>
        <taxon>Novosphingobium</taxon>
    </lineage>
</organism>
<sequence length="293" mass="32647">MKHLLALPLLPLLPLLFAASAAQAEEIGECRFDRDTLTFAGTPVEQATCLLRKVELMGTKRDQPLPAVIKTLLESPTAPTEAMKQAALAQFPEPYRTYAAKYADAPVSRTEAGAPLLYYVIHDTSTPFYANDPFPKDIHNDWRVNDFIPYMDGTFAKQPVAHIFLNRVGQIWAGHEFIEPWRATKLESRVVGPAARGRFVHIETVQPRRFLPGATSRGQTEGPQPGFSAEQYRMLAALYVYVSARAGRWLIPGFHATVDAGIPDAHDDPQNFELERFAAELEALVSPQPRKQP</sequence>